<evidence type="ECO:0000259" key="4">
    <source>
        <dbReference type="Pfam" id="PF07593"/>
    </source>
</evidence>
<comment type="caution">
    <text evidence="5">The sequence shown here is derived from an EMBL/GenBank/DDBJ whole genome shotgun (WGS) entry which is preliminary data.</text>
</comment>
<feature type="domain" description="ASPIC/UnbV" evidence="4">
    <location>
        <begin position="541"/>
        <end position="608"/>
    </location>
</feature>
<evidence type="ECO:0000256" key="1">
    <source>
        <dbReference type="ARBA" id="ARBA00022729"/>
    </source>
</evidence>
<organism evidence="5 6">
    <name type="scientific">Snuella sedimenti</name>
    <dbReference type="NCBI Taxonomy" id="2798802"/>
    <lineage>
        <taxon>Bacteria</taxon>
        <taxon>Pseudomonadati</taxon>
        <taxon>Bacteroidota</taxon>
        <taxon>Flavobacteriia</taxon>
        <taxon>Flavobacteriales</taxon>
        <taxon>Flavobacteriaceae</taxon>
        <taxon>Snuella</taxon>
    </lineage>
</organism>
<evidence type="ECO:0000256" key="3">
    <source>
        <dbReference type="ARBA" id="ARBA00023180"/>
    </source>
</evidence>
<keyword evidence="3" id="KW-0325">Glycoprotein</keyword>
<sequence>MNLIFYKHRKVKQFKIWSIYCLFFILSSCNEKKVLINSKEATFELIPASQSGILFNNKIEENYKNFFDNFNYVYNGGGVAIGDINNDGLPDIYFTANDSSNKLYLNKGDFKFEDITKQAGVGGGDGWHNGVVMADVNADGYLDIYICRGGIKSNNSSQRENLLFINQQDNTFIEQASGFGLNDRGYSTHASFFDFDNDNDLDVYITNRPDKFYIGLADILKNKESTHDDYRDKLFENRGGKFYNISKQAGITSNFGFSLSVVTSDVNNDGYIDIFVANDFSENDYLYLNNGDGTFKEKIKEATNHVSFYSMGSDIADMNNDGFEDIFVTEMLPSNYKRSKTSMPPMNIKRFDRLKEKGFHNQYMHNMLHLNRGNSYFSDISQIAGISKTDWSWSCLMVDFNNNGLKDVFVSNGYKRELFDRDSYYKRKELYEKNRGIYTSLEDMSRGLANDIINIYPSQELPNHFYINNGDLTFTNKTQEIGFDIPSFSNGAAVGDLDNDGDLDLVVNNVDKEAFVFKNNLVTNQSYLKIKLLGPKGNTTGLGTKLTLYSNKKKQYQEFKTVRGYLSSVEPIVHFGLGNQKKIDSVKVVWPDGNINMLRNQDANQLLTVAYSNSSLQQKSNSKNKNVKTLFSDQTYNYFQNPFRHKENYFNDYEKQVLLPKKYSINGPYISVGDINNDGLEDFFIGGASNQSGRVYLQNKSKKFIHLKQEAFENDKVFEDMESVFFDADGDGDLDLYVVSGGYEFEPLSTHYQDRLYLNNGKGEYTRSKGLPKINASGGCVSVADYDNDGDLDVFIGGKVVPNYYPFPPKSLLLENDGEGNFTDVTKIKAKALSKVGMVNSSVWADINNDKYPDLILVGEWMPIKFFINNKGQLVDETKKYGLKDTTGWWYKIVATDYDKDGDVDFVVGNLGLNHKFKASNEKPLHIYANDFDVNGSFDAFLAKYNEQGDQVPVRGLDCSSEQIPEIKKKYKTFNEFADASISEILGPGLDNSLHYQAKLFASCILKNDNGTFVLEQLPNEAQLSTIQGIIIEDLDNDGRLDIVAAGNQFETEIETTMADASVGVILKSEKGKYCSLSQLKTGFFVPYNVKDVKRIKLGHDNTLGILVGCNDDVLRLFAKTE</sequence>
<name>A0A8J7IR10_9FLAO</name>
<evidence type="ECO:0000313" key="6">
    <source>
        <dbReference type="Proteomes" id="UP000610931"/>
    </source>
</evidence>
<dbReference type="InterPro" id="IPR013519">
    <property type="entry name" value="Int_alpha_beta-p"/>
</dbReference>
<reference evidence="5" key="1">
    <citation type="submission" date="2020-12" db="EMBL/GenBank/DDBJ databases">
        <title>Snuella sp. nov., isolated from sediment in Incheon.</title>
        <authorList>
            <person name="Kim W."/>
        </authorList>
    </citation>
    <scope>NUCLEOTIDE SEQUENCE</scope>
    <source>
        <strain evidence="5">CAU 1569</strain>
    </source>
</reference>
<dbReference type="PROSITE" id="PS51257">
    <property type="entry name" value="PROKAR_LIPOPROTEIN"/>
    <property type="match status" value="1"/>
</dbReference>
<accession>A0A8J7IR10</accession>
<dbReference type="Gene3D" id="2.130.10.130">
    <property type="entry name" value="Integrin alpha, N-terminal"/>
    <property type="match status" value="4"/>
</dbReference>
<dbReference type="Proteomes" id="UP000610931">
    <property type="component" value="Unassembled WGS sequence"/>
</dbReference>
<dbReference type="Pfam" id="PF07593">
    <property type="entry name" value="UnbV_ASPIC"/>
    <property type="match status" value="1"/>
</dbReference>
<evidence type="ECO:0000256" key="2">
    <source>
        <dbReference type="ARBA" id="ARBA00022737"/>
    </source>
</evidence>
<dbReference type="RefSeq" id="WP_199116723.1">
    <property type="nucleotide sequence ID" value="NZ_JAELVQ010000031.1"/>
</dbReference>
<dbReference type="PANTHER" id="PTHR16026">
    <property type="entry name" value="CARTILAGE ACIDIC PROTEIN 1"/>
    <property type="match status" value="1"/>
</dbReference>
<dbReference type="InterPro" id="IPR027039">
    <property type="entry name" value="Crtac1"/>
</dbReference>
<evidence type="ECO:0000313" key="5">
    <source>
        <dbReference type="EMBL" id="MBJ6369597.1"/>
    </source>
</evidence>
<gene>
    <name evidence="5" type="ORF">JF259_16035</name>
</gene>
<dbReference type="SUPFAM" id="SSF69318">
    <property type="entry name" value="Integrin alpha N-terminal domain"/>
    <property type="match status" value="3"/>
</dbReference>
<proteinExistence type="predicted"/>
<dbReference type="InterPro" id="IPR011519">
    <property type="entry name" value="UnbV_ASPIC"/>
</dbReference>
<dbReference type="InterPro" id="IPR013517">
    <property type="entry name" value="FG-GAP"/>
</dbReference>
<dbReference type="Pfam" id="PF13517">
    <property type="entry name" value="FG-GAP_3"/>
    <property type="match status" value="5"/>
</dbReference>
<dbReference type="EMBL" id="JAELVQ010000031">
    <property type="protein sequence ID" value="MBJ6369597.1"/>
    <property type="molecule type" value="Genomic_DNA"/>
</dbReference>
<keyword evidence="1" id="KW-0732">Signal</keyword>
<dbReference type="PANTHER" id="PTHR16026:SF0">
    <property type="entry name" value="CARTILAGE ACIDIC PROTEIN 1"/>
    <property type="match status" value="1"/>
</dbReference>
<protein>
    <submittedName>
        <fullName evidence="5">VCBS repeat-containing protein</fullName>
    </submittedName>
</protein>
<dbReference type="InterPro" id="IPR028994">
    <property type="entry name" value="Integrin_alpha_N"/>
</dbReference>
<keyword evidence="2" id="KW-0677">Repeat</keyword>
<keyword evidence="6" id="KW-1185">Reference proteome</keyword>
<dbReference type="AlphaFoldDB" id="A0A8J7IR10"/>
<dbReference type="SMART" id="SM00191">
    <property type="entry name" value="Int_alpha"/>
    <property type="match status" value="4"/>
</dbReference>